<accession>A0A444V692</accession>
<dbReference type="PANTHER" id="PTHR40472">
    <property type="entry name" value="RICIN B-TYPE LECTIN DOMAIN-CONTAINING PROTEIN"/>
    <property type="match status" value="1"/>
</dbReference>
<dbReference type="InterPro" id="IPR039051">
    <property type="entry name" value="SE-CTX-like"/>
</dbReference>
<dbReference type="PANTHER" id="PTHR40472:SF7">
    <property type="entry name" value="PROTEIN RAPUNZEL"/>
    <property type="match status" value="1"/>
</dbReference>
<keyword evidence="2" id="KW-1185">Reference proteome</keyword>
<dbReference type="EMBL" id="SCEB01001993">
    <property type="protein sequence ID" value="RXM95937.1"/>
    <property type="molecule type" value="Genomic_DNA"/>
</dbReference>
<organism evidence="1 2">
    <name type="scientific">Acipenser ruthenus</name>
    <name type="common">Sterlet sturgeon</name>
    <dbReference type="NCBI Taxonomy" id="7906"/>
    <lineage>
        <taxon>Eukaryota</taxon>
        <taxon>Metazoa</taxon>
        <taxon>Chordata</taxon>
        <taxon>Craniata</taxon>
        <taxon>Vertebrata</taxon>
        <taxon>Euteleostomi</taxon>
        <taxon>Actinopterygii</taxon>
        <taxon>Chondrostei</taxon>
        <taxon>Acipenseriformes</taxon>
        <taxon>Acipenseridae</taxon>
        <taxon>Acipenser</taxon>
    </lineage>
</organism>
<dbReference type="AlphaFoldDB" id="A0A444V692"/>
<comment type="caution">
    <text evidence="1">The sequence shown here is derived from an EMBL/GenBank/DDBJ whole genome shotgun (WGS) entry which is preliminary data.</text>
</comment>
<dbReference type="Proteomes" id="UP000289886">
    <property type="component" value="Unassembled WGS sequence"/>
</dbReference>
<name>A0A444V692_ACIRT</name>
<sequence length="230" mass="26427">MENNSGKDVAIAGLKLTKAALSIIGQFFPIAGLFEIIPNVILNKIDDTEIKKLEKQFGDISDKCQHLCDQMKDLNTQVQVQTLEAQYYTVLYNIENSFEAFKDCMMAIANTRDEKVLEEAEKKFIAMVVRYKLRKNLTTLYEGVVGEKKIFSDPILEVYSKLNNPALMMAVCERLEHHLRNGISVLLYETAIRHDEEVLKKRGEEWEAKLKDALDKMNKAVEKCGEHYHH</sequence>
<reference evidence="1 2" key="1">
    <citation type="submission" date="2019-01" db="EMBL/GenBank/DDBJ databases">
        <title>Draft Genome and Complete Hox-Cluster Characterization of the Sterlet Sturgeon (Acipenser ruthenus).</title>
        <authorList>
            <person name="Wei Q."/>
        </authorList>
    </citation>
    <scope>NUCLEOTIDE SEQUENCE [LARGE SCALE GENOMIC DNA]</scope>
    <source>
        <strain evidence="1">WHYD16114868_AA</strain>
        <tissue evidence="1">Blood</tissue>
    </source>
</reference>
<protein>
    <submittedName>
        <fullName evidence="1">Uncharacterized protein</fullName>
    </submittedName>
</protein>
<gene>
    <name evidence="1" type="ORF">EOD39_16297</name>
</gene>
<proteinExistence type="predicted"/>
<evidence type="ECO:0000313" key="1">
    <source>
        <dbReference type="EMBL" id="RXM95937.1"/>
    </source>
</evidence>
<evidence type="ECO:0000313" key="2">
    <source>
        <dbReference type="Proteomes" id="UP000289886"/>
    </source>
</evidence>